<dbReference type="InterPro" id="IPR002173">
    <property type="entry name" value="Carboh/pur_kinase_PfkB_CS"/>
</dbReference>
<evidence type="ECO:0000256" key="1">
    <source>
        <dbReference type="ARBA" id="ARBA00010688"/>
    </source>
</evidence>
<gene>
    <name evidence="8" type="ORF">JFL75_16775</name>
</gene>
<evidence type="ECO:0000256" key="3">
    <source>
        <dbReference type="ARBA" id="ARBA00022741"/>
    </source>
</evidence>
<protein>
    <submittedName>
        <fullName evidence="8">Tagatose-6-phosphate kinase</fullName>
    </submittedName>
</protein>
<evidence type="ECO:0000256" key="6">
    <source>
        <dbReference type="PIRNR" id="PIRNR000535"/>
    </source>
</evidence>
<dbReference type="Proteomes" id="UP000595917">
    <property type="component" value="Chromosome"/>
</dbReference>
<dbReference type="GO" id="GO:0016301">
    <property type="term" value="F:kinase activity"/>
    <property type="evidence" value="ECO:0007669"/>
    <property type="project" value="UniProtKB-KW"/>
</dbReference>
<comment type="similarity">
    <text evidence="1">Belongs to the carbohydrate kinase PfkB family.</text>
</comment>
<dbReference type="AlphaFoldDB" id="A0A7T8B8G4"/>
<accession>A0A7T8B8G4</accession>
<dbReference type="Pfam" id="PF00294">
    <property type="entry name" value="PfkB"/>
    <property type="match status" value="1"/>
</dbReference>
<dbReference type="EMBL" id="CP067089">
    <property type="protein sequence ID" value="QQO08569.1"/>
    <property type="molecule type" value="Genomic_DNA"/>
</dbReference>
<dbReference type="PANTHER" id="PTHR46566">
    <property type="entry name" value="1-PHOSPHOFRUCTOKINASE-RELATED"/>
    <property type="match status" value="1"/>
</dbReference>
<dbReference type="InterPro" id="IPR029056">
    <property type="entry name" value="Ribokinase-like"/>
</dbReference>
<dbReference type="KEGG" id="bhc:JFL75_16775"/>
<sequence>MASLSFLTVCLNPTFQKTLRFAACVKNSVNRTDRHRFDVSGKGVNVARVLTQLGRGAVHLTQLGGPLCSLFLSMCREEGLDIRWEESRSPIRFCCTVIDDTDATVTELVEESLPVHPETGKLIAGAFEKLLPLVKTVIISGTKAAGFDGELIPGMVRRAKAAGLRVILDIRGPDLTGSLRFRPDIIKPNLSEFLATFFPGIAPETIGGDGKSRIAEKMLELCADFGCRVVLTRGPGAVWAAEGNSFSEFEFEPLVPLNSTGSGDAFTAGLAAALEDGEDLSGAIQKGIECGRLNAAQLKPGSIL</sequence>
<evidence type="ECO:0000256" key="5">
    <source>
        <dbReference type="ARBA" id="ARBA00022840"/>
    </source>
</evidence>
<dbReference type="PIRSF" id="PIRSF000535">
    <property type="entry name" value="1PFK/6PFK/LacC"/>
    <property type="match status" value="1"/>
</dbReference>
<dbReference type="GO" id="GO:0005524">
    <property type="term" value="F:ATP binding"/>
    <property type="evidence" value="ECO:0007669"/>
    <property type="project" value="UniProtKB-KW"/>
</dbReference>
<dbReference type="RefSeq" id="WP_215625875.1">
    <property type="nucleotide sequence ID" value="NZ_CP067089.2"/>
</dbReference>
<keyword evidence="5" id="KW-0067">ATP-binding</keyword>
<evidence type="ECO:0000313" key="8">
    <source>
        <dbReference type="EMBL" id="QQO08569.1"/>
    </source>
</evidence>
<evidence type="ECO:0000313" key="9">
    <source>
        <dbReference type="Proteomes" id="UP000595917"/>
    </source>
</evidence>
<dbReference type="InterPro" id="IPR017583">
    <property type="entry name" value="Tagatose/fructose_Pkinase"/>
</dbReference>
<dbReference type="SUPFAM" id="SSF53613">
    <property type="entry name" value="Ribokinase-like"/>
    <property type="match status" value="1"/>
</dbReference>
<keyword evidence="3" id="KW-0547">Nucleotide-binding</keyword>
<keyword evidence="4 8" id="KW-0418">Kinase</keyword>
<evidence type="ECO:0000256" key="2">
    <source>
        <dbReference type="ARBA" id="ARBA00022679"/>
    </source>
</evidence>
<proteinExistence type="inferred from homology"/>
<dbReference type="PANTHER" id="PTHR46566:SF2">
    <property type="entry name" value="ATP-DEPENDENT 6-PHOSPHOFRUCTOKINASE ISOZYME 2"/>
    <property type="match status" value="1"/>
</dbReference>
<dbReference type="Gene3D" id="3.40.1190.20">
    <property type="match status" value="1"/>
</dbReference>
<name>A0A7T8B8G4_9SPIR</name>
<evidence type="ECO:0000259" key="7">
    <source>
        <dbReference type="Pfam" id="PF00294"/>
    </source>
</evidence>
<keyword evidence="9" id="KW-1185">Reference proteome</keyword>
<organism evidence="8 9">
    <name type="scientific">Breznakiella homolactica</name>
    <dbReference type="NCBI Taxonomy" id="2798577"/>
    <lineage>
        <taxon>Bacteria</taxon>
        <taxon>Pseudomonadati</taxon>
        <taxon>Spirochaetota</taxon>
        <taxon>Spirochaetia</taxon>
        <taxon>Spirochaetales</taxon>
        <taxon>Breznakiellaceae</taxon>
        <taxon>Breznakiella</taxon>
    </lineage>
</organism>
<feature type="domain" description="Carbohydrate kinase PfkB" evidence="7">
    <location>
        <begin position="23"/>
        <end position="296"/>
    </location>
</feature>
<dbReference type="PROSITE" id="PS00584">
    <property type="entry name" value="PFKB_KINASES_2"/>
    <property type="match status" value="1"/>
</dbReference>
<dbReference type="GO" id="GO:0016773">
    <property type="term" value="F:phosphotransferase activity, alcohol group as acceptor"/>
    <property type="evidence" value="ECO:0007669"/>
    <property type="project" value="InterPro"/>
</dbReference>
<dbReference type="InterPro" id="IPR011611">
    <property type="entry name" value="PfkB_dom"/>
</dbReference>
<dbReference type="GO" id="GO:0005975">
    <property type="term" value="P:carbohydrate metabolic process"/>
    <property type="evidence" value="ECO:0007669"/>
    <property type="project" value="InterPro"/>
</dbReference>
<reference evidence="8" key="1">
    <citation type="submission" date="2021-01" db="EMBL/GenBank/DDBJ databases">
        <title>Description of Breznakiella homolactica.</title>
        <authorList>
            <person name="Song Y."/>
            <person name="Brune A."/>
        </authorList>
    </citation>
    <scope>NUCLEOTIDE SEQUENCE</scope>
    <source>
        <strain evidence="8">RmG30</strain>
    </source>
</reference>
<evidence type="ECO:0000256" key="4">
    <source>
        <dbReference type="ARBA" id="ARBA00022777"/>
    </source>
</evidence>
<keyword evidence="2 6" id="KW-0808">Transferase</keyword>